<dbReference type="InterPro" id="IPR023631">
    <property type="entry name" value="Amidase_dom"/>
</dbReference>
<keyword evidence="3" id="KW-0808">Transferase</keyword>
<dbReference type="PANTHER" id="PTHR11895:SF7">
    <property type="entry name" value="GLUTAMYL-TRNA(GLN) AMIDOTRANSFERASE SUBUNIT A, MITOCHONDRIAL"/>
    <property type="match status" value="1"/>
</dbReference>
<accession>A0A839QHB7</accession>
<comment type="similarity">
    <text evidence="1">Belongs to the amidase family.</text>
</comment>
<dbReference type="Proteomes" id="UP000523000">
    <property type="component" value="Unassembled WGS sequence"/>
</dbReference>
<dbReference type="RefSeq" id="WP_183510804.1">
    <property type="nucleotide sequence ID" value="NZ_BAABGK010000094.1"/>
</dbReference>
<evidence type="ECO:0000313" key="4">
    <source>
        <dbReference type="Proteomes" id="UP000523000"/>
    </source>
</evidence>
<dbReference type="GO" id="GO:0016740">
    <property type="term" value="F:transferase activity"/>
    <property type="evidence" value="ECO:0007669"/>
    <property type="project" value="UniProtKB-KW"/>
</dbReference>
<dbReference type="AlphaFoldDB" id="A0A839QHB7"/>
<dbReference type="Pfam" id="PF01425">
    <property type="entry name" value="Amidase"/>
    <property type="match status" value="1"/>
</dbReference>
<dbReference type="PANTHER" id="PTHR11895">
    <property type="entry name" value="TRANSAMIDASE"/>
    <property type="match status" value="1"/>
</dbReference>
<gene>
    <name evidence="3" type="ORF">E9229_001760</name>
</gene>
<dbReference type="EMBL" id="JACHVS010000001">
    <property type="protein sequence ID" value="MBB2995569.1"/>
    <property type="molecule type" value="Genomic_DNA"/>
</dbReference>
<reference evidence="3 4" key="1">
    <citation type="submission" date="2020-08" db="EMBL/GenBank/DDBJ databases">
        <title>Sequencing the genomes of 1000 actinobacteria strains.</title>
        <authorList>
            <person name="Klenk H.-P."/>
        </authorList>
    </citation>
    <scope>NUCLEOTIDE SEQUENCE [LARGE SCALE GENOMIC DNA]</scope>
    <source>
        <strain evidence="3 4">DSM 22826</strain>
    </source>
</reference>
<proteinExistence type="inferred from homology"/>
<evidence type="ECO:0000256" key="1">
    <source>
        <dbReference type="ARBA" id="ARBA00009199"/>
    </source>
</evidence>
<dbReference type="InterPro" id="IPR000120">
    <property type="entry name" value="Amidase"/>
</dbReference>
<comment type="caution">
    <text evidence="3">The sequence shown here is derived from an EMBL/GenBank/DDBJ whole genome shotgun (WGS) entry which is preliminary data.</text>
</comment>
<dbReference type="Gene3D" id="3.90.1300.10">
    <property type="entry name" value="Amidase signature (AS) domain"/>
    <property type="match status" value="1"/>
</dbReference>
<dbReference type="EC" id="6.3.5.6" evidence="3"/>
<name>A0A839QHB7_9MICC</name>
<dbReference type="SUPFAM" id="SSF75304">
    <property type="entry name" value="Amidase signature (AS) enzymes"/>
    <property type="match status" value="1"/>
</dbReference>
<protein>
    <submittedName>
        <fullName evidence="3">Aspartyl-tRNA(Asn)/glutamyl-tRNA(Gln) amidotransferase subunit A</fullName>
        <ecNumber evidence="3">6.3.5.6</ecNumber>
        <ecNumber evidence="3">6.3.5.7</ecNumber>
    </submittedName>
</protein>
<dbReference type="GO" id="GO:0050567">
    <property type="term" value="F:glutaminyl-tRNA synthase (glutamine-hydrolyzing) activity"/>
    <property type="evidence" value="ECO:0007669"/>
    <property type="project" value="UniProtKB-EC"/>
</dbReference>
<sequence length="484" mass="50333">MTTNAIPPSLGHLSATELLEGFRTLEITPLQVLDTQIERVGLFNGDRETGINAFTETLFDTAREQAAAAGAEYVRLAREGGRAPALLGLTIATKEKHGIAGLTLEQGLAAHRGKIAAVDHPVVERIKSAGGIIHARTTSPEFSCATTTHSPMWGITRNPWNPAASPGGSSGGAGAALAAGFTTLATASDIAGSTRIPAGFTGTVGYKAPYGRVPAFSSLSADWYRGDGPMARTVADTALLASVISGRHALDHGSWGGRDTNPLLPGDVRGLRIGLSITLGDYPVAPEIRENTLRVARALENAGALIVPVELPWTTARIAETIFAHFGHILGPAMAVETAGTEDQLAAYTTRFIADAAAAATRNTLVDSLGMDHALQAELATAMQGLDGLLCPTSAVTALSADGDYLNGIDTPARHLGHYWEAHMTSPFNVANRCPVISVPSGLADDGVPTGVQVVGHPFEESMTFRIASAIESLVPGPGVPLLR</sequence>
<keyword evidence="3" id="KW-0436">Ligase</keyword>
<feature type="domain" description="Amidase" evidence="2">
    <location>
        <begin position="50"/>
        <end position="464"/>
    </location>
</feature>
<evidence type="ECO:0000259" key="2">
    <source>
        <dbReference type="Pfam" id="PF01425"/>
    </source>
</evidence>
<dbReference type="EC" id="6.3.5.7" evidence="3"/>
<dbReference type="InterPro" id="IPR036928">
    <property type="entry name" value="AS_sf"/>
</dbReference>
<evidence type="ECO:0000313" key="3">
    <source>
        <dbReference type="EMBL" id="MBB2995569.1"/>
    </source>
</evidence>
<organism evidence="3 4">
    <name type="scientific">Paeniglutamicibacter cryotolerans</name>
    <dbReference type="NCBI Taxonomy" id="670079"/>
    <lineage>
        <taxon>Bacteria</taxon>
        <taxon>Bacillati</taxon>
        <taxon>Actinomycetota</taxon>
        <taxon>Actinomycetes</taxon>
        <taxon>Micrococcales</taxon>
        <taxon>Micrococcaceae</taxon>
        <taxon>Paeniglutamicibacter</taxon>
    </lineage>
</organism>
<dbReference type="GO" id="GO:0050566">
    <property type="term" value="F:asparaginyl-tRNA synthase (glutamine-hydrolyzing) activity"/>
    <property type="evidence" value="ECO:0007669"/>
    <property type="project" value="UniProtKB-EC"/>
</dbReference>
<keyword evidence="4" id="KW-1185">Reference proteome</keyword>